<accession>A0A392SFE6</accession>
<keyword evidence="3" id="KW-1185">Reference proteome</keyword>
<organism evidence="2 3">
    <name type="scientific">Trifolium medium</name>
    <dbReference type="NCBI Taxonomy" id="97028"/>
    <lineage>
        <taxon>Eukaryota</taxon>
        <taxon>Viridiplantae</taxon>
        <taxon>Streptophyta</taxon>
        <taxon>Embryophyta</taxon>
        <taxon>Tracheophyta</taxon>
        <taxon>Spermatophyta</taxon>
        <taxon>Magnoliopsida</taxon>
        <taxon>eudicotyledons</taxon>
        <taxon>Gunneridae</taxon>
        <taxon>Pentapetalae</taxon>
        <taxon>rosids</taxon>
        <taxon>fabids</taxon>
        <taxon>Fabales</taxon>
        <taxon>Fabaceae</taxon>
        <taxon>Papilionoideae</taxon>
        <taxon>50 kb inversion clade</taxon>
        <taxon>NPAAA clade</taxon>
        <taxon>Hologalegina</taxon>
        <taxon>IRL clade</taxon>
        <taxon>Trifolieae</taxon>
        <taxon>Trifolium</taxon>
    </lineage>
</organism>
<feature type="compositionally biased region" description="Polar residues" evidence="1">
    <location>
        <begin position="59"/>
        <end position="78"/>
    </location>
</feature>
<reference evidence="2 3" key="1">
    <citation type="journal article" date="2018" name="Front. Plant Sci.">
        <title>Red Clover (Trifolium pratense) and Zigzag Clover (T. medium) - A Picture of Genomic Similarities and Differences.</title>
        <authorList>
            <person name="Dluhosova J."/>
            <person name="Istvanek J."/>
            <person name="Nedelnik J."/>
            <person name="Repkova J."/>
        </authorList>
    </citation>
    <scope>NUCLEOTIDE SEQUENCE [LARGE SCALE GENOMIC DNA]</scope>
    <source>
        <strain evidence="3">cv. 10/8</strain>
        <tissue evidence="2">Leaf</tissue>
    </source>
</reference>
<evidence type="ECO:0000313" key="3">
    <source>
        <dbReference type="Proteomes" id="UP000265520"/>
    </source>
</evidence>
<dbReference type="AlphaFoldDB" id="A0A392SFE6"/>
<dbReference type="Proteomes" id="UP000265520">
    <property type="component" value="Unassembled WGS sequence"/>
</dbReference>
<feature type="non-terminal residue" evidence="2">
    <location>
        <position position="106"/>
    </location>
</feature>
<feature type="region of interest" description="Disordered" evidence="1">
    <location>
        <begin position="1"/>
        <end position="106"/>
    </location>
</feature>
<sequence length="106" mass="10966">SVAIPDVTTTEGGQLDGVNTSPNDKNHDGDDSHQENDSESVAVQDARASDGQDVLKDTITPNSPVNLGGNMSVNTVVNPQGDESMKTVTEEIDDGASPGKQTGTKD</sequence>
<feature type="compositionally biased region" description="Basic and acidic residues" evidence="1">
    <location>
        <begin position="47"/>
        <end position="56"/>
    </location>
</feature>
<feature type="non-terminal residue" evidence="2">
    <location>
        <position position="1"/>
    </location>
</feature>
<protein>
    <submittedName>
        <fullName evidence="2">Uncharacterized protein</fullName>
    </submittedName>
</protein>
<comment type="caution">
    <text evidence="2">The sequence shown here is derived from an EMBL/GenBank/DDBJ whole genome shotgun (WGS) entry which is preliminary data.</text>
</comment>
<feature type="compositionally biased region" description="Polar residues" evidence="1">
    <location>
        <begin position="7"/>
        <end position="23"/>
    </location>
</feature>
<evidence type="ECO:0000313" key="2">
    <source>
        <dbReference type="EMBL" id="MCI46566.1"/>
    </source>
</evidence>
<dbReference type="EMBL" id="LXQA010359348">
    <property type="protein sequence ID" value="MCI46566.1"/>
    <property type="molecule type" value="Genomic_DNA"/>
</dbReference>
<evidence type="ECO:0000256" key="1">
    <source>
        <dbReference type="SAM" id="MobiDB-lite"/>
    </source>
</evidence>
<proteinExistence type="predicted"/>
<name>A0A392SFE6_9FABA</name>
<feature type="compositionally biased region" description="Basic and acidic residues" evidence="1">
    <location>
        <begin position="24"/>
        <end position="36"/>
    </location>
</feature>